<organism evidence="7 8">
    <name type="scientific">Planktothrix mougeotii LEGE 06226</name>
    <dbReference type="NCBI Taxonomy" id="1828728"/>
    <lineage>
        <taxon>Bacteria</taxon>
        <taxon>Bacillati</taxon>
        <taxon>Cyanobacteriota</taxon>
        <taxon>Cyanophyceae</taxon>
        <taxon>Oscillatoriophycideae</taxon>
        <taxon>Oscillatoriales</taxon>
        <taxon>Microcoleaceae</taxon>
        <taxon>Planktothrix</taxon>
    </lineage>
</organism>
<keyword evidence="2" id="KW-1003">Cell membrane</keyword>
<comment type="subcellular location">
    <subcellularLocation>
        <location evidence="1">Cell membrane</location>
        <topology evidence="1">Multi-pass membrane protein</topology>
    </subcellularLocation>
</comment>
<feature type="transmembrane region" description="Helical" evidence="6">
    <location>
        <begin position="109"/>
        <end position="134"/>
    </location>
</feature>
<comment type="caution">
    <text evidence="7">The sequence shown here is derived from an EMBL/GenBank/DDBJ whole genome shotgun (WGS) entry which is preliminary data.</text>
</comment>
<accession>A0ABR9UKW8</accession>
<keyword evidence="4 6" id="KW-1133">Transmembrane helix</keyword>
<dbReference type="Proteomes" id="UP000640725">
    <property type="component" value="Unassembled WGS sequence"/>
</dbReference>
<sequence length="205" mass="21525">MDIRFLVKGLIIGFSIAAPVGPIGILCIRRSLSDGHWVGFFTGLGAASADAFYGFIAGFGLTIISNILVSQQIILKLIGGLFLCYLGLKTALAKPAQDAANPSGKVVSAYASTFFLTVTNPMTILSFVAIFAGLGLGSSNNYGDAGILVLGVFLGSAFWWLILVSGVSLFRDKISSDTLQWVNRMSGILIFGFGLGALFSLVIGD</sequence>
<evidence type="ECO:0000256" key="2">
    <source>
        <dbReference type="ARBA" id="ARBA00022475"/>
    </source>
</evidence>
<keyword evidence="8" id="KW-1185">Reference proteome</keyword>
<protein>
    <submittedName>
        <fullName evidence="7">LysE family transporter</fullName>
    </submittedName>
</protein>
<dbReference type="EMBL" id="JADEWU010000086">
    <property type="protein sequence ID" value="MBE9146189.1"/>
    <property type="molecule type" value="Genomic_DNA"/>
</dbReference>
<evidence type="ECO:0000256" key="4">
    <source>
        <dbReference type="ARBA" id="ARBA00022989"/>
    </source>
</evidence>
<dbReference type="PANTHER" id="PTHR30086">
    <property type="entry name" value="ARGININE EXPORTER PROTEIN ARGO"/>
    <property type="match status" value="1"/>
</dbReference>
<gene>
    <name evidence="7" type="ORF">IQ236_23640</name>
</gene>
<evidence type="ECO:0000313" key="8">
    <source>
        <dbReference type="Proteomes" id="UP000640725"/>
    </source>
</evidence>
<dbReference type="Pfam" id="PF01810">
    <property type="entry name" value="LysE"/>
    <property type="match status" value="1"/>
</dbReference>
<feature type="transmembrane region" description="Helical" evidence="6">
    <location>
        <begin position="6"/>
        <end position="28"/>
    </location>
</feature>
<keyword evidence="5 6" id="KW-0472">Membrane</keyword>
<dbReference type="InterPro" id="IPR001123">
    <property type="entry name" value="LeuE-type"/>
</dbReference>
<feature type="transmembrane region" description="Helical" evidence="6">
    <location>
        <begin position="69"/>
        <end position="88"/>
    </location>
</feature>
<name>A0ABR9UKW8_9CYAN</name>
<proteinExistence type="predicted"/>
<evidence type="ECO:0000256" key="5">
    <source>
        <dbReference type="ARBA" id="ARBA00023136"/>
    </source>
</evidence>
<dbReference type="RefSeq" id="WP_193871559.1">
    <property type="nucleotide sequence ID" value="NZ_JADEWU010000086.1"/>
</dbReference>
<feature type="transmembrane region" description="Helical" evidence="6">
    <location>
        <begin position="40"/>
        <end position="63"/>
    </location>
</feature>
<keyword evidence="3 6" id="KW-0812">Transmembrane</keyword>
<dbReference type="PANTHER" id="PTHR30086:SF20">
    <property type="entry name" value="ARGININE EXPORTER PROTEIN ARGO-RELATED"/>
    <property type="match status" value="1"/>
</dbReference>
<evidence type="ECO:0000256" key="6">
    <source>
        <dbReference type="SAM" id="Phobius"/>
    </source>
</evidence>
<feature type="transmembrane region" description="Helical" evidence="6">
    <location>
        <begin position="146"/>
        <end position="170"/>
    </location>
</feature>
<evidence type="ECO:0000313" key="7">
    <source>
        <dbReference type="EMBL" id="MBE9146189.1"/>
    </source>
</evidence>
<reference evidence="7 8" key="1">
    <citation type="submission" date="2020-10" db="EMBL/GenBank/DDBJ databases">
        <authorList>
            <person name="Castelo-Branco R."/>
            <person name="Eusebio N."/>
            <person name="Adriana R."/>
            <person name="Vieira A."/>
            <person name="Brugerolle De Fraissinette N."/>
            <person name="Rezende De Castro R."/>
            <person name="Schneider M.P."/>
            <person name="Vasconcelos V."/>
            <person name="Leao P.N."/>
        </authorList>
    </citation>
    <scope>NUCLEOTIDE SEQUENCE [LARGE SCALE GENOMIC DNA]</scope>
    <source>
        <strain evidence="7 8">LEGE 06226</strain>
    </source>
</reference>
<feature type="transmembrane region" description="Helical" evidence="6">
    <location>
        <begin position="182"/>
        <end position="203"/>
    </location>
</feature>
<evidence type="ECO:0000256" key="3">
    <source>
        <dbReference type="ARBA" id="ARBA00022692"/>
    </source>
</evidence>
<evidence type="ECO:0000256" key="1">
    <source>
        <dbReference type="ARBA" id="ARBA00004651"/>
    </source>
</evidence>